<accession>L5L539</accession>
<reference evidence="2" key="1">
    <citation type="journal article" date="2013" name="Science">
        <title>Comparative analysis of bat genomes provides insight into the evolution of flight and immunity.</title>
        <authorList>
            <person name="Zhang G."/>
            <person name="Cowled C."/>
            <person name="Shi Z."/>
            <person name="Huang Z."/>
            <person name="Bishop-Lilly K.A."/>
            <person name="Fang X."/>
            <person name="Wynne J.W."/>
            <person name="Xiong Z."/>
            <person name="Baker M.L."/>
            <person name="Zhao W."/>
            <person name="Tachedjian M."/>
            <person name="Zhu Y."/>
            <person name="Zhou P."/>
            <person name="Jiang X."/>
            <person name="Ng J."/>
            <person name="Yang L."/>
            <person name="Wu L."/>
            <person name="Xiao J."/>
            <person name="Feng Y."/>
            <person name="Chen Y."/>
            <person name="Sun X."/>
            <person name="Zhang Y."/>
            <person name="Marsh G.A."/>
            <person name="Crameri G."/>
            <person name="Broder C.C."/>
            <person name="Frey K.G."/>
            <person name="Wang L.F."/>
            <person name="Wang J."/>
        </authorList>
    </citation>
    <scope>NUCLEOTIDE SEQUENCE [LARGE SCALE GENOMIC DNA]</scope>
</reference>
<proteinExistence type="predicted"/>
<dbReference type="InParanoid" id="L5L539"/>
<evidence type="ECO:0000313" key="1">
    <source>
        <dbReference type="EMBL" id="ELK18757.1"/>
    </source>
</evidence>
<dbReference type="AlphaFoldDB" id="L5L539"/>
<evidence type="ECO:0000313" key="2">
    <source>
        <dbReference type="Proteomes" id="UP000010552"/>
    </source>
</evidence>
<name>L5L539_PTEAL</name>
<sequence length="75" mass="8177">MVLAAGGRIVIQHKAVPVPKSTLCTFRVQDWLLSTVTTFAHTPGPLYSWAPAPQMAHGFCTTGSCWYCCTSDSQF</sequence>
<dbReference type="Proteomes" id="UP000010552">
    <property type="component" value="Unassembled WGS sequence"/>
</dbReference>
<protein>
    <submittedName>
        <fullName evidence="1">Uncharacterized protein</fullName>
    </submittedName>
</protein>
<organism evidence="1 2">
    <name type="scientific">Pteropus alecto</name>
    <name type="common">Black flying fox</name>
    <dbReference type="NCBI Taxonomy" id="9402"/>
    <lineage>
        <taxon>Eukaryota</taxon>
        <taxon>Metazoa</taxon>
        <taxon>Chordata</taxon>
        <taxon>Craniata</taxon>
        <taxon>Vertebrata</taxon>
        <taxon>Euteleostomi</taxon>
        <taxon>Mammalia</taxon>
        <taxon>Eutheria</taxon>
        <taxon>Laurasiatheria</taxon>
        <taxon>Chiroptera</taxon>
        <taxon>Yinpterochiroptera</taxon>
        <taxon>Pteropodoidea</taxon>
        <taxon>Pteropodidae</taxon>
        <taxon>Pteropodinae</taxon>
        <taxon>Pteropus</taxon>
    </lineage>
</organism>
<gene>
    <name evidence="1" type="ORF">PAL_GLEAN10006849</name>
</gene>
<dbReference type="EMBL" id="KB030306">
    <property type="protein sequence ID" value="ELK18757.1"/>
    <property type="molecule type" value="Genomic_DNA"/>
</dbReference>
<keyword evidence="2" id="KW-1185">Reference proteome</keyword>